<feature type="region of interest" description="Disordered" evidence="1">
    <location>
        <begin position="225"/>
        <end position="302"/>
    </location>
</feature>
<dbReference type="AlphaFoldDB" id="A0A6A6JNB9"/>
<protein>
    <submittedName>
        <fullName evidence="2">Uncharacterized protein</fullName>
    </submittedName>
</protein>
<dbReference type="RefSeq" id="XP_033653958.1">
    <property type="nucleotide sequence ID" value="XM_033801576.1"/>
</dbReference>
<feature type="compositionally biased region" description="Low complexity" evidence="1">
    <location>
        <begin position="439"/>
        <end position="450"/>
    </location>
</feature>
<feature type="region of interest" description="Disordered" evidence="1">
    <location>
        <begin position="827"/>
        <end position="854"/>
    </location>
</feature>
<feature type="compositionally biased region" description="Basic and acidic residues" evidence="1">
    <location>
        <begin position="400"/>
        <end position="427"/>
    </location>
</feature>
<dbReference type="Proteomes" id="UP000800097">
    <property type="component" value="Unassembled WGS sequence"/>
</dbReference>
<sequence length="1080" mass="119034">MPTTLHRPPSSPSPLPLNQIHTYDHLLTYLYHLSVILNQNSVSPVTLRPRPNGPRDLSPSTLLSAARSLNQAATTLASLRRDIEREIWIRAPAGGGEGAGEQEGDGKIGVLVRILEGLTELEEGGVEGWVRWLWTGSWRFWGEGLARDANGSAPVECSEGEEAGRWRGAEKDIEHVTVGGGYKGSNDAGDDAANGDAEAELRRRVLSGYRYVPALASHPTALETACLGRKQNGPNRGETAGDGRRATQARQPTNTEGRARTTALRNARARPCRCHPAPGAEKKRDYHRRLAEEEDDEHSDPGFIEVPRIFNWAPPSMSSSPNDGDDEVSRCRHLPRNPRMRGGMASRDLYFNSIHDLWSREEQYSEPDEDRAGGENKTVKAKPDGNHAKVQKDIPAVKAKPVEEQKREQTMEDENSHIASLEWKEWKGPPIPTPRDSPAHSYAHPSPSSSPHKEAADIAATPSTPLPLSAATAFYFFPSVSTIALLAPDCPHPLHFFQWSTHPQSPNPITLQHIRQFLKDRKDRGVEDHEGFLRIREILEERDRRGLKDPVAPEGRMVCVEMPEVDERDGNEDGYVPVKRGGGSCCAKPKLELDLLSLGLDFTSPQLYSSDEETMTEGEEHWRGIGYLVKALMGQVSSDDEYEDAYQPRGSSVADRYEHTCTRGGGREERLPDEDVHLSSREDMAYFQASLPRGYPSEEHDHQLQPRRSGACDSLTGFSSSAYDCCMHCHVPFDELEPLVTGSPASSIASVAHEDYAPSAVGRSHWDGCPHGSTGIHDGSQEWSSSYRSGIGKEGNFKRTEGLANLESACPSKPDIPECQCTVHSSLPHRQPEHSAHAVHSPSSPPSAPYQSPIYLTPTSVSPTSSPMINLAIPAADHTDQLSAQDMPIKRSRYQFSKLNREVDEDAVPTHCSSDAEDGSEMRREIEEMLELAKSLGIQMFGASRQNGNGWGRGLRRGVESVPNTPASTASSDAEGDSARRTLGREDKGKQPVRNIPEPSRQSQEPQRAAPHIPNQTQSWNLASYIPYAGPSRPRARRMVSTASSHEGMSPLQTCRWEDEYRRGIGKGVVGKTRTGVWID</sequence>
<feature type="compositionally biased region" description="Basic and acidic residues" evidence="1">
    <location>
        <begin position="370"/>
        <end position="392"/>
    </location>
</feature>
<feature type="region of interest" description="Disordered" evidence="1">
    <location>
        <begin position="177"/>
        <end position="196"/>
    </location>
</feature>
<evidence type="ECO:0000313" key="3">
    <source>
        <dbReference type="Proteomes" id="UP000800097"/>
    </source>
</evidence>
<feature type="compositionally biased region" description="Polar residues" evidence="1">
    <location>
        <begin position="962"/>
        <end position="972"/>
    </location>
</feature>
<organism evidence="2 3">
    <name type="scientific">Westerdykella ornata</name>
    <dbReference type="NCBI Taxonomy" id="318751"/>
    <lineage>
        <taxon>Eukaryota</taxon>
        <taxon>Fungi</taxon>
        <taxon>Dikarya</taxon>
        <taxon>Ascomycota</taxon>
        <taxon>Pezizomycotina</taxon>
        <taxon>Dothideomycetes</taxon>
        <taxon>Pleosporomycetidae</taxon>
        <taxon>Pleosporales</taxon>
        <taxon>Sporormiaceae</taxon>
        <taxon>Westerdykella</taxon>
    </lineage>
</organism>
<name>A0A6A6JNB9_WESOR</name>
<keyword evidence="3" id="KW-1185">Reference proteome</keyword>
<feature type="region of interest" description="Disordered" evidence="1">
    <location>
        <begin position="641"/>
        <end position="673"/>
    </location>
</feature>
<feature type="compositionally biased region" description="Basic and acidic residues" evidence="1">
    <location>
        <begin position="977"/>
        <end position="990"/>
    </location>
</feature>
<evidence type="ECO:0000313" key="2">
    <source>
        <dbReference type="EMBL" id="KAF2276419.1"/>
    </source>
</evidence>
<reference evidence="2" key="1">
    <citation type="journal article" date="2020" name="Stud. Mycol.">
        <title>101 Dothideomycetes genomes: a test case for predicting lifestyles and emergence of pathogens.</title>
        <authorList>
            <person name="Haridas S."/>
            <person name="Albert R."/>
            <person name="Binder M."/>
            <person name="Bloem J."/>
            <person name="Labutti K."/>
            <person name="Salamov A."/>
            <person name="Andreopoulos B."/>
            <person name="Baker S."/>
            <person name="Barry K."/>
            <person name="Bills G."/>
            <person name="Bluhm B."/>
            <person name="Cannon C."/>
            <person name="Castanera R."/>
            <person name="Culley D."/>
            <person name="Daum C."/>
            <person name="Ezra D."/>
            <person name="Gonzalez J."/>
            <person name="Henrissat B."/>
            <person name="Kuo A."/>
            <person name="Liang C."/>
            <person name="Lipzen A."/>
            <person name="Lutzoni F."/>
            <person name="Magnuson J."/>
            <person name="Mondo S."/>
            <person name="Nolan M."/>
            <person name="Ohm R."/>
            <person name="Pangilinan J."/>
            <person name="Park H.-J."/>
            <person name="Ramirez L."/>
            <person name="Alfaro M."/>
            <person name="Sun H."/>
            <person name="Tritt A."/>
            <person name="Yoshinaga Y."/>
            <person name="Zwiers L.-H."/>
            <person name="Turgeon B."/>
            <person name="Goodwin S."/>
            <person name="Spatafora J."/>
            <person name="Crous P."/>
            <person name="Grigoriev I."/>
        </authorList>
    </citation>
    <scope>NUCLEOTIDE SEQUENCE</scope>
    <source>
        <strain evidence="2">CBS 379.55</strain>
    </source>
</reference>
<gene>
    <name evidence="2" type="ORF">EI97DRAFT_467119</name>
</gene>
<dbReference type="GeneID" id="54554751"/>
<dbReference type="EMBL" id="ML986493">
    <property type="protein sequence ID" value="KAF2276419.1"/>
    <property type="molecule type" value="Genomic_DNA"/>
</dbReference>
<feature type="region of interest" description="Disordered" evidence="1">
    <location>
        <begin position="361"/>
        <end position="459"/>
    </location>
</feature>
<dbReference type="OrthoDB" id="3801598at2759"/>
<proteinExistence type="predicted"/>
<feature type="region of interest" description="Disordered" evidence="1">
    <location>
        <begin position="763"/>
        <end position="788"/>
    </location>
</feature>
<feature type="region of interest" description="Disordered" evidence="1">
    <location>
        <begin position="947"/>
        <end position="1018"/>
    </location>
</feature>
<evidence type="ECO:0000256" key="1">
    <source>
        <dbReference type="SAM" id="MobiDB-lite"/>
    </source>
</evidence>
<feature type="compositionally biased region" description="Basic and acidic residues" evidence="1">
    <location>
        <begin position="655"/>
        <end position="673"/>
    </location>
</feature>
<accession>A0A6A6JNB9</accession>
<feature type="compositionally biased region" description="Basic and acidic residues" evidence="1">
    <location>
        <begin position="280"/>
        <end position="291"/>
    </location>
</feature>